<accession>A0A177B394</accession>
<protein>
    <recommendedName>
        <fullName evidence="5">GINS complex subunit 2</fullName>
    </recommendedName>
</protein>
<dbReference type="EMBL" id="LWCA01000554">
    <property type="protein sequence ID" value="OAF67884.1"/>
    <property type="molecule type" value="Genomic_DNA"/>
</dbReference>
<dbReference type="SUPFAM" id="SSF158573">
    <property type="entry name" value="GINS helical bundle-like"/>
    <property type="match status" value="1"/>
</dbReference>
<dbReference type="Gene3D" id="3.40.5.50">
    <property type="match status" value="1"/>
</dbReference>
<dbReference type="Pfam" id="PF05916">
    <property type="entry name" value="Sld5"/>
    <property type="match status" value="1"/>
</dbReference>
<dbReference type="GO" id="GO:0000811">
    <property type="term" value="C:GINS complex"/>
    <property type="evidence" value="ECO:0007669"/>
    <property type="project" value="TreeGrafter"/>
</dbReference>
<evidence type="ECO:0000256" key="3">
    <source>
        <dbReference type="ARBA" id="ARBA00022705"/>
    </source>
</evidence>
<keyword evidence="8" id="KW-1185">Reference proteome</keyword>
<comment type="similarity">
    <text evidence="2">Belongs to the GINS2/PSF2 family.</text>
</comment>
<dbReference type="InterPro" id="IPR007257">
    <property type="entry name" value="GINS_Psf2"/>
</dbReference>
<name>A0A177B394_9BILA</name>
<dbReference type="PANTHER" id="PTHR12772">
    <property type="entry name" value="DNA REPLICATION COMPLEX GINS PROTEIN PSF2"/>
    <property type="match status" value="1"/>
</dbReference>
<comment type="subcellular location">
    <subcellularLocation>
        <location evidence="1">Nucleus</location>
    </subcellularLocation>
</comment>
<dbReference type="OrthoDB" id="1938138at2759"/>
<sequence>MSITVPIWVAVNFKKNNKCDIISPKWFNVDYLENFKSEELDSELFIKPPNDNFMVISQILLNESIQSIPDADKVRSLMKDIDDIRQAKLRSSINVLINSTAEIAKLNHVTPIELFSSKNILKSAMNHVASFREKLL</sequence>
<reference evidence="7 8" key="1">
    <citation type="submission" date="2016-04" db="EMBL/GenBank/DDBJ databases">
        <title>The genome of Intoshia linei affirms orthonectids as highly simplified spiralians.</title>
        <authorList>
            <person name="Mikhailov K.V."/>
            <person name="Slusarev G.S."/>
            <person name="Nikitin M.A."/>
            <person name="Logacheva M.D."/>
            <person name="Penin A."/>
            <person name="Aleoshin V."/>
            <person name="Panchin Y.V."/>
        </authorList>
    </citation>
    <scope>NUCLEOTIDE SEQUENCE [LARGE SCALE GENOMIC DNA]</scope>
    <source>
        <strain evidence="7">Intl2013</strain>
        <tissue evidence="7">Whole animal</tissue>
    </source>
</reference>
<comment type="caution">
    <text evidence="7">The sequence shown here is derived from an EMBL/GenBank/DDBJ whole genome shotgun (WGS) entry which is preliminary data.</text>
</comment>
<feature type="domain" description="GINS subunit" evidence="6">
    <location>
        <begin position="26"/>
        <end position="129"/>
    </location>
</feature>
<organism evidence="7 8">
    <name type="scientific">Intoshia linei</name>
    <dbReference type="NCBI Taxonomy" id="1819745"/>
    <lineage>
        <taxon>Eukaryota</taxon>
        <taxon>Metazoa</taxon>
        <taxon>Spiralia</taxon>
        <taxon>Lophotrochozoa</taxon>
        <taxon>Mesozoa</taxon>
        <taxon>Orthonectida</taxon>
        <taxon>Rhopaluridae</taxon>
        <taxon>Intoshia</taxon>
    </lineage>
</organism>
<keyword evidence="4" id="KW-0539">Nucleus</keyword>
<dbReference type="GO" id="GO:0006260">
    <property type="term" value="P:DNA replication"/>
    <property type="evidence" value="ECO:0007669"/>
    <property type="project" value="UniProtKB-KW"/>
</dbReference>
<evidence type="ECO:0000313" key="7">
    <source>
        <dbReference type="EMBL" id="OAF67884.1"/>
    </source>
</evidence>
<dbReference type="AlphaFoldDB" id="A0A177B394"/>
<proteinExistence type="inferred from homology"/>
<keyword evidence="3" id="KW-0235">DNA replication</keyword>
<evidence type="ECO:0000256" key="1">
    <source>
        <dbReference type="ARBA" id="ARBA00004123"/>
    </source>
</evidence>
<evidence type="ECO:0000259" key="6">
    <source>
        <dbReference type="Pfam" id="PF05916"/>
    </source>
</evidence>
<evidence type="ECO:0000256" key="2">
    <source>
        <dbReference type="ARBA" id="ARBA00010565"/>
    </source>
</evidence>
<dbReference type="FunFam" id="1.20.58.1020:FF:000001">
    <property type="entry name" value="DNA replication complex GINS protein PSF2"/>
    <property type="match status" value="1"/>
</dbReference>
<dbReference type="InterPro" id="IPR036224">
    <property type="entry name" value="GINS_bundle-like_dom_sf"/>
</dbReference>
<evidence type="ECO:0000256" key="5">
    <source>
        <dbReference type="ARBA" id="ARBA00030871"/>
    </source>
</evidence>
<evidence type="ECO:0000313" key="8">
    <source>
        <dbReference type="Proteomes" id="UP000078046"/>
    </source>
</evidence>
<dbReference type="Gene3D" id="1.20.58.1020">
    <property type="match status" value="1"/>
</dbReference>
<dbReference type="GO" id="GO:0000727">
    <property type="term" value="P:double-strand break repair via break-induced replication"/>
    <property type="evidence" value="ECO:0007669"/>
    <property type="project" value="TreeGrafter"/>
</dbReference>
<evidence type="ECO:0000256" key="4">
    <source>
        <dbReference type="ARBA" id="ARBA00023242"/>
    </source>
</evidence>
<dbReference type="InterPro" id="IPR021151">
    <property type="entry name" value="GINS_A"/>
</dbReference>
<dbReference type="PANTHER" id="PTHR12772:SF0">
    <property type="entry name" value="DNA REPLICATION COMPLEX GINS PROTEIN PSF2"/>
    <property type="match status" value="1"/>
</dbReference>
<dbReference type="Proteomes" id="UP000078046">
    <property type="component" value="Unassembled WGS sequence"/>
</dbReference>
<dbReference type="CDD" id="cd11712">
    <property type="entry name" value="GINS_A_psf2"/>
    <property type="match status" value="1"/>
</dbReference>
<gene>
    <name evidence="7" type="ORF">A3Q56_04372</name>
</gene>